<dbReference type="RefSeq" id="WP_211101884.1">
    <property type="nucleotide sequence ID" value="NZ_VITR01000001.1"/>
</dbReference>
<evidence type="ECO:0000313" key="2">
    <source>
        <dbReference type="EMBL" id="TWB46098.1"/>
    </source>
</evidence>
<protein>
    <submittedName>
        <fullName evidence="2">Steroid 5-alpha reductase family enzyme</fullName>
    </submittedName>
</protein>
<dbReference type="InterPro" id="IPR010721">
    <property type="entry name" value="UstE-like"/>
</dbReference>
<dbReference type="GO" id="GO:0016020">
    <property type="term" value="C:membrane"/>
    <property type="evidence" value="ECO:0007669"/>
    <property type="project" value="TreeGrafter"/>
</dbReference>
<feature type="transmembrane region" description="Helical" evidence="1">
    <location>
        <begin position="195"/>
        <end position="214"/>
    </location>
</feature>
<gene>
    <name evidence="2" type="ORF">FBZ90_101433</name>
</gene>
<dbReference type="PANTHER" id="PTHR32251">
    <property type="entry name" value="3-OXO-5-ALPHA-STEROID 4-DEHYDROGENASE"/>
    <property type="match status" value="1"/>
</dbReference>
<evidence type="ECO:0000313" key="3">
    <source>
        <dbReference type="Proteomes" id="UP000315751"/>
    </source>
</evidence>
<keyword evidence="1" id="KW-1133">Transmembrane helix</keyword>
<dbReference type="AlphaFoldDB" id="A0A560HI10"/>
<dbReference type="PANTHER" id="PTHR32251:SF17">
    <property type="entry name" value="STEROID 5-ALPHA REDUCTASE C-TERMINAL DOMAIN-CONTAINING PROTEIN"/>
    <property type="match status" value="1"/>
</dbReference>
<sequence length="277" mass="29877">MIPLALLLAIALGQSALMALAWAVQRLTRQSGWVDATWSFTVGAGGLCAALIPVGDLPTSARQVLVATLVGLWSARLAGHIALRTRGAGDDPRYAELMRTWGARAPSRLFWFLQSQAVAAALLAITVYIAARNPAPGLGVLDVVGTLVLLAGIAGEGIADAQLTRFRHGANSHAPNAQGRICDVGLWRWSRHPNYFFEWLIWLAYPCFALVPSVDGPWTWGWLAFIGPAMMYGLLVHVSGIPPLEAHMARSRGAAFAAYCQRTSAFFPLPPRRPDTD</sequence>
<comment type="caution">
    <text evidence="2">The sequence shown here is derived from an EMBL/GenBank/DDBJ whole genome shotgun (WGS) entry which is preliminary data.</text>
</comment>
<feature type="transmembrane region" description="Helical" evidence="1">
    <location>
        <begin position="37"/>
        <end position="55"/>
    </location>
</feature>
<feature type="transmembrane region" description="Helical" evidence="1">
    <location>
        <begin position="109"/>
        <end position="131"/>
    </location>
</feature>
<feature type="transmembrane region" description="Helical" evidence="1">
    <location>
        <begin position="137"/>
        <end position="159"/>
    </location>
</feature>
<name>A0A560HI10_9PROT</name>
<dbReference type="Pfam" id="PF06966">
    <property type="entry name" value="DUF1295"/>
    <property type="match status" value="1"/>
</dbReference>
<accession>A0A560HI10</accession>
<reference evidence="2 3" key="1">
    <citation type="submission" date="2019-06" db="EMBL/GenBank/DDBJ databases">
        <title>Genomic Encyclopedia of Type Strains, Phase IV (KMG-V): Genome sequencing to study the core and pangenomes of soil and plant-associated prokaryotes.</title>
        <authorList>
            <person name="Whitman W."/>
        </authorList>
    </citation>
    <scope>NUCLEOTIDE SEQUENCE [LARGE SCALE GENOMIC DNA]</scope>
    <source>
        <strain evidence="2 3">BR 11622</strain>
    </source>
</reference>
<proteinExistence type="predicted"/>
<organism evidence="2 3">
    <name type="scientific">Nitrospirillum amazonense</name>
    <dbReference type="NCBI Taxonomy" id="28077"/>
    <lineage>
        <taxon>Bacteria</taxon>
        <taxon>Pseudomonadati</taxon>
        <taxon>Pseudomonadota</taxon>
        <taxon>Alphaproteobacteria</taxon>
        <taxon>Rhodospirillales</taxon>
        <taxon>Azospirillaceae</taxon>
        <taxon>Nitrospirillum</taxon>
    </lineage>
</organism>
<dbReference type="EMBL" id="VITR01000001">
    <property type="protein sequence ID" value="TWB46098.1"/>
    <property type="molecule type" value="Genomic_DNA"/>
</dbReference>
<keyword evidence="3" id="KW-1185">Reference proteome</keyword>
<dbReference type="Gene3D" id="1.20.120.1630">
    <property type="match status" value="1"/>
</dbReference>
<keyword evidence="1" id="KW-0812">Transmembrane</keyword>
<evidence type="ECO:0000256" key="1">
    <source>
        <dbReference type="SAM" id="Phobius"/>
    </source>
</evidence>
<keyword evidence="1" id="KW-0472">Membrane</keyword>
<dbReference type="Proteomes" id="UP000315751">
    <property type="component" value="Unassembled WGS sequence"/>
</dbReference>
<feature type="transmembrane region" description="Helical" evidence="1">
    <location>
        <begin position="220"/>
        <end position="242"/>
    </location>
</feature>